<keyword evidence="2" id="KW-0614">Plasmid</keyword>
<sequence length="361" mass="41348">MILNNYSYKDHDGHGWNFSPVKLRRNNLLVGISGSGKSRWLNSFSNICSYVFNNDQFRAGVWNLEFSAEEKEYAWEFSSNLEQGGSILSEVLKTKSGDVWEVIFSRDENHIYYGGQQLPRLAKNVTGINLLRDEDAIAPVYRAFGKVMRRNFNASDLIEAGAIIQFPSEPESFDFPANISAINPRLYFLKKRNKKMFDYVIDEFKSIFPFIINVDFTSGAELSDNNSFSPLLIFQERNVKESIYLHDLSSGLIKVLLIMTDISTLPEESIYIIDEYENSLGMNAINFLPDFIRSYSSKIQFITTSHHPYLINNIPIDDWVVFGRNGSNVAVRLGENLVSRYGASKQDAFVKLINDPFYRGY</sequence>
<dbReference type="PANTHER" id="PTHR43581">
    <property type="entry name" value="ATP/GTP PHOSPHATASE"/>
    <property type="match status" value="1"/>
</dbReference>
<organism evidence="2 3">
    <name type="scientific">Methylovorus glucosotrophus (strain SIP3-4)</name>
    <dbReference type="NCBI Taxonomy" id="582744"/>
    <lineage>
        <taxon>Bacteria</taxon>
        <taxon>Pseudomonadati</taxon>
        <taxon>Pseudomonadota</taxon>
        <taxon>Betaproteobacteria</taxon>
        <taxon>Nitrosomonadales</taxon>
        <taxon>Methylophilaceae</taxon>
        <taxon>Methylovorus</taxon>
    </lineage>
</organism>
<geneLocation type="plasmid" evidence="2 3">
    <name>pMsip02</name>
</geneLocation>
<dbReference type="KEGG" id="mei:Msip34_2833"/>
<evidence type="ECO:0000313" key="3">
    <source>
        <dbReference type="Proteomes" id="UP000002743"/>
    </source>
</evidence>
<dbReference type="GO" id="GO:0005524">
    <property type="term" value="F:ATP binding"/>
    <property type="evidence" value="ECO:0007669"/>
    <property type="project" value="InterPro"/>
</dbReference>
<dbReference type="EMBL" id="CP001676">
    <property type="protein sequence ID" value="ACT52149.1"/>
    <property type="molecule type" value="Genomic_DNA"/>
</dbReference>
<accession>C6XEU2</accession>
<dbReference type="Proteomes" id="UP000002743">
    <property type="component" value="Plasmid pMsip02"/>
</dbReference>
<dbReference type="InterPro" id="IPR003959">
    <property type="entry name" value="ATPase_AAA_core"/>
</dbReference>
<dbReference type="SUPFAM" id="SSF52540">
    <property type="entry name" value="P-loop containing nucleoside triphosphate hydrolases"/>
    <property type="match status" value="1"/>
</dbReference>
<reference evidence="2 3" key="2">
    <citation type="journal article" date="2011" name="J. Bacteriol.">
        <title>Genomes of three methylotrophs from a single niche uncover genetic and metabolic divergence of Methylophilaceae.</title>
        <authorList>
            <person name="Lapidus A."/>
            <person name="Clum A."/>
            <person name="Labutti K."/>
            <person name="Kaluzhnaya M.G."/>
            <person name="Lim S."/>
            <person name="Beck D.A."/>
            <person name="Glavina Del Rio T."/>
            <person name="Nolan M."/>
            <person name="Mavromatis K."/>
            <person name="Huntemann M."/>
            <person name="Lucas S."/>
            <person name="Lidstrom M.E."/>
            <person name="Ivanova N."/>
            <person name="Chistoserdova L."/>
        </authorList>
    </citation>
    <scope>NUCLEOTIDE SEQUENCE [LARGE SCALE GENOMIC DNA]</scope>
    <source>
        <strain evidence="2 3">SIP3-4</strain>
        <plasmid evidence="2 3">pMsip02</plasmid>
    </source>
</reference>
<dbReference type="RefSeq" id="WP_012777800.1">
    <property type="nucleotide sequence ID" value="NC_012972.1"/>
</dbReference>
<reference evidence="3" key="1">
    <citation type="submission" date="2009-07" db="EMBL/GenBank/DDBJ databases">
        <title>Complete sequence of plasmid 2 of Methylovorus sp. SIP3-4.</title>
        <authorList>
            <consortium name="US DOE Joint Genome Institute"/>
            <person name="Lucas S."/>
            <person name="Copeland A."/>
            <person name="Lapidus A."/>
            <person name="Glavina del Rio T."/>
            <person name="Tice H."/>
            <person name="Bruce D."/>
            <person name="Goodwin L."/>
            <person name="Pitluck S."/>
            <person name="Clum A."/>
            <person name="Larimer F."/>
            <person name="Land M."/>
            <person name="Hauser L."/>
            <person name="Kyrpides N."/>
            <person name="Mikhailova N."/>
            <person name="Kayluzhnaya M."/>
            <person name="Chistoserdova L."/>
        </authorList>
    </citation>
    <scope>NUCLEOTIDE SEQUENCE [LARGE SCALE GENOMIC DNA]</scope>
    <source>
        <strain evidence="3">SIP3-4</strain>
        <plasmid evidence="3">pMsip02</plasmid>
    </source>
</reference>
<dbReference type="AlphaFoldDB" id="C6XEU2"/>
<gene>
    <name evidence="2" type="ordered locus">Msip34_2833</name>
</gene>
<dbReference type="Gene3D" id="3.40.50.300">
    <property type="entry name" value="P-loop containing nucleotide triphosphate hydrolases"/>
    <property type="match status" value="1"/>
</dbReference>
<feature type="domain" description="ATPase AAA-type core" evidence="1">
    <location>
        <begin position="27"/>
        <end position="312"/>
    </location>
</feature>
<dbReference type="Pfam" id="PF13304">
    <property type="entry name" value="AAA_21"/>
    <property type="match status" value="1"/>
</dbReference>
<dbReference type="HOGENOM" id="CLU_061728_1_0_4"/>
<evidence type="ECO:0000313" key="2">
    <source>
        <dbReference type="EMBL" id="ACT52149.1"/>
    </source>
</evidence>
<protein>
    <recommendedName>
        <fullName evidence="1">ATPase AAA-type core domain-containing protein</fullName>
    </recommendedName>
</protein>
<name>C6XEU2_METGS</name>
<dbReference type="InterPro" id="IPR051396">
    <property type="entry name" value="Bact_Antivir_Def_Nuclease"/>
</dbReference>
<evidence type="ECO:0000259" key="1">
    <source>
        <dbReference type="Pfam" id="PF13304"/>
    </source>
</evidence>
<dbReference type="OrthoDB" id="9816534at2"/>
<dbReference type="PANTHER" id="PTHR43581:SF4">
    <property type="entry name" value="ATP_GTP PHOSPHATASE"/>
    <property type="match status" value="1"/>
</dbReference>
<dbReference type="eggNOG" id="COG4637">
    <property type="taxonomic scope" value="Bacteria"/>
</dbReference>
<dbReference type="GO" id="GO:0016887">
    <property type="term" value="F:ATP hydrolysis activity"/>
    <property type="evidence" value="ECO:0007669"/>
    <property type="project" value="InterPro"/>
</dbReference>
<dbReference type="InterPro" id="IPR027417">
    <property type="entry name" value="P-loop_NTPase"/>
</dbReference>
<keyword evidence="3" id="KW-1185">Reference proteome</keyword>
<proteinExistence type="predicted"/>